<feature type="non-terminal residue" evidence="2">
    <location>
        <position position="1"/>
    </location>
</feature>
<evidence type="ECO:0000313" key="2">
    <source>
        <dbReference type="EMBL" id="CAK0895280.1"/>
    </source>
</evidence>
<feature type="region of interest" description="Disordered" evidence="1">
    <location>
        <begin position="1"/>
        <end position="35"/>
    </location>
</feature>
<name>A0ABN9X764_9DINO</name>
<evidence type="ECO:0000313" key="3">
    <source>
        <dbReference type="Proteomes" id="UP001189429"/>
    </source>
</evidence>
<sequence length="109" mass="11798">RALDAPRRPKTPPRSPDDGPESLPQAWQGQSWPPAFRSTICGSEIGPAHLERSETAYAPNTATALRSAPCLEKKAERKGEETRRRRRGGGGGAIFAARRRSKRLGGGPL</sequence>
<feature type="region of interest" description="Disordered" evidence="1">
    <location>
        <begin position="68"/>
        <end position="109"/>
    </location>
</feature>
<reference evidence="2" key="1">
    <citation type="submission" date="2023-10" db="EMBL/GenBank/DDBJ databases">
        <authorList>
            <person name="Chen Y."/>
            <person name="Shah S."/>
            <person name="Dougan E. K."/>
            <person name="Thang M."/>
            <person name="Chan C."/>
        </authorList>
    </citation>
    <scope>NUCLEOTIDE SEQUENCE [LARGE SCALE GENOMIC DNA]</scope>
</reference>
<keyword evidence="3" id="KW-1185">Reference proteome</keyword>
<gene>
    <name evidence="2" type="ORF">PCOR1329_LOCUS74067</name>
</gene>
<dbReference type="Proteomes" id="UP001189429">
    <property type="component" value="Unassembled WGS sequence"/>
</dbReference>
<proteinExistence type="predicted"/>
<evidence type="ECO:0000256" key="1">
    <source>
        <dbReference type="SAM" id="MobiDB-lite"/>
    </source>
</evidence>
<accession>A0ABN9X764</accession>
<protein>
    <submittedName>
        <fullName evidence="2">Uncharacterized protein</fullName>
    </submittedName>
</protein>
<comment type="caution">
    <text evidence="2">The sequence shown here is derived from an EMBL/GenBank/DDBJ whole genome shotgun (WGS) entry which is preliminary data.</text>
</comment>
<dbReference type="EMBL" id="CAUYUJ010020015">
    <property type="protein sequence ID" value="CAK0895280.1"/>
    <property type="molecule type" value="Genomic_DNA"/>
</dbReference>
<organism evidence="2 3">
    <name type="scientific">Prorocentrum cordatum</name>
    <dbReference type="NCBI Taxonomy" id="2364126"/>
    <lineage>
        <taxon>Eukaryota</taxon>
        <taxon>Sar</taxon>
        <taxon>Alveolata</taxon>
        <taxon>Dinophyceae</taxon>
        <taxon>Prorocentrales</taxon>
        <taxon>Prorocentraceae</taxon>
        <taxon>Prorocentrum</taxon>
    </lineage>
</organism>
<feature type="compositionally biased region" description="Basic and acidic residues" evidence="1">
    <location>
        <begin position="71"/>
        <end position="83"/>
    </location>
</feature>